<dbReference type="Proteomes" id="UP000287447">
    <property type="component" value="Unassembled WGS sequence"/>
</dbReference>
<keyword evidence="5 6" id="KW-0949">S-adenosyl-L-methionine</keyword>
<gene>
    <name evidence="6 9" type="primary">rsmI</name>
    <name evidence="9" type="ORF">EOI86_13200</name>
</gene>
<dbReference type="EC" id="2.1.1.198" evidence="6"/>
<dbReference type="EMBL" id="SADE01000002">
    <property type="protein sequence ID" value="RVU36916.1"/>
    <property type="molecule type" value="Genomic_DNA"/>
</dbReference>
<dbReference type="FunFam" id="3.30.950.10:FF:000002">
    <property type="entry name" value="Ribosomal RNA small subunit methyltransferase I"/>
    <property type="match status" value="1"/>
</dbReference>
<accession>A0A437QQX4</accession>
<dbReference type="InterPro" id="IPR018063">
    <property type="entry name" value="SAM_MeTrfase_RsmI_CS"/>
</dbReference>
<dbReference type="PANTHER" id="PTHR46111">
    <property type="entry name" value="RIBOSOMAL RNA SMALL SUBUNIT METHYLTRANSFERASE I"/>
    <property type="match status" value="1"/>
</dbReference>
<comment type="subcellular location">
    <subcellularLocation>
        <location evidence="6">Cytoplasm</location>
    </subcellularLocation>
</comment>
<evidence type="ECO:0000256" key="2">
    <source>
        <dbReference type="ARBA" id="ARBA00022552"/>
    </source>
</evidence>
<dbReference type="InterPro" id="IPR014776">
    <property type="entry name" value="4pyrrole_Mease_sub2"/>
</dbReference>
<keyword evidence="4 6" id="KW-0808">Transferase</keyword>
<evidence type="ECO:0000313" key="9">
    <source>
        <dbReference type="EMBL" id="RVU36916.1"/>
    </source>
</evidence>
<keyword evidence="2 6" id="KW-0698">rRNA processing</keyword>
<keyword evidence="1 6" id="KW-0963">Cytoplasm</keyword>
<dbReference type="Gene3D" id="3.30.950.10">
    <property type="entry name" value="Methyltransferase, Cobalt-precorrin-4 Transmethylase, Domain 2"/>
    <property type="match status" value="1"/>
</dbReference>
<dbReference type="NCBIfam" id="TIGR00096">
    <property type="entry name" value="16S rRNA (cytidine(1402)-2'-O)-methyltransferase"/>
    <property type="match status" value="1"/>
</dbReference>
<feature type="domain" description="RsmI HTH" evidence="8">
    <location>
        <begin position="227"/>
        <end position="270"/>
    </location>
</feature>
<evidence type="ECO:0000256" key="4">
    <source>
        <dbReference type="ARBA" id="ARBA00022679"/>
    </source>
</evidence>
<dbReference type="PROSITE" id="PS01296">
    <property type="entry name" value="RSMI"/>
    <property type="match status" value="1"/>
</dbReference>
<keyword evidence="10" id="KW-1185">Reference proteome</keyword>
<dbReference type="InterPro" id="IPR053910">
    <property type="entry name" value="RsmI_HTH"/>
</dbReference>
<dbReference type="InterPro" id="IPR035996">
    <property type="entry name" value="4pyrrol_Methylase_sf"/>
</dbReference>
<proteinExistence type="inferred from homology"/>
<dbReference type="InterPro" id="IPR008189">
    <property type="entry name" value="rRNA_ssu_MeTfrase_I"/>
</dbReference>
<evidence type="ECO:0000256" key="1">
    <source>
        <dbReference type="ARBA" id="ARBA00022490"/>
    </source>
</evidence>
<sequence>MYIVATPIGNLRDITLRALDVLKAVDVIACEDTRTSRTLLSHYGINTATVPYHDHSDSRRRDGLLDRVAAGEAVALVSDAGTPLISDPGFKLVREAREKGLRVEPVPGPSSVLAALCAAGAPTDRFLFAGFSPTKTKARKDTFAELRATRATLVFMESAKRLPGALADMAEVLGDRRAVVAREITKLHETFRAGTLGELAAAYAAEGPPRGEVVIVVDPPGEDEGPSEETLDAMLRDALASGDSTRDAADRIAAETGLPRRTVYQRALALSGR</sequence>
<comment type="similarity">
    <text evidence="6">Belongs to the methyltransferase superfamily. RsmI family.</text>
</comment>
<dbReference type="Pfam" id="PF23016">
    <property type="entry name" value="RsmI_C"/>
    <property type="match status" value="1"/>
</dbReference>
<dbReference type="PIRSF" id="PIRSF005917">
    <property type="entry name" value="MTase_YraL"/>
    <property type="match status" value="1"/>
</dbReference>
<dbReference type="InterPro" id="IPR000878">
    <property type="entry name" value="4pyrrol_Mease"/>
</dbReference>
<evidence type="ECO:0000256" key="6">
    <source>
        <dbReference type="HAMAP-Rule" id="MF_01877"/>
    </source>
</evidence>
<keyword evidence="3 6" id="KW-0489">Methyltransferase</keyword>
<dbReference type="AlphaFoldDB" id="A0A437QQX4"/>
<dbReference type="GO" id="GO:0005737">
    <property type="term" value="C:cytoplasm"/>
    <property type="evidence" value="ECO:0007669"/>
    <property type="project" value="UniProtKB-SubCell"/>
</dbReference>
<evidence type="ECO:0000313" key="10">
    <source>
        <dbReference type="Proteomes" id="UP000287447"/>
    </source>
</evidence>
<dbReference type="SUPFAM" id="SSF53790">
    <property type="entry name" value="Tetrapyrrole methylase"/>
    <property type="match status" value="1"/>
</dbReference>
<evidence type="ECO:0000256" key="3">
    <source>
        <dbReference type="ARBA" id="ARBA00022603"/>
    </source>
</evidence>
<organism evidence="9 10">
    <name type="scientific">Hwanghaeella grinnelliae</name>
    <dbReference type="NCBI Taxonomy" id="2500179"/>
    <lineage>
        <taxon>Bacteria</taxon>
        <taxon>Pseudomonadati</taxon>
        <taxon>Pseudomonadota</taxon>
        <taxon>Alphaproteobacteria</taxon>
        <taxon>Rhodospirillales</taxon>
        <taxon>Rhodospirillaceae</taxon>
        <taxon>Hwanghaeella</taxon>
    </lineage>
</organism>
<dbReference type="CDD" id="cd11648">
    <property type="entry name" value="RsmI"/>
    <property type="match status" value="1"/>
</dbReference>
<evidence type="ECO:0000259" key="7">
    <source>
        <dbReference type="Pfam" id="PF00590"/>
    </source>
</evidence>
<dbReference type="Pfam" id="PF00590">
    <property type="entry name" value="TP_methylase"/>
    <property type="match status" value="1"/>
</dbReference>
<dbReference type="HAMAP" id="MF_01877">
    <property type="entry name" value="16SrRNA_methyltr_I"/>
    <property type="match status" value="1"/>
</dbReference>
<name>A0A437QQX4_9PROT</name>
<feature type="domain" description="Tetrapyrrole methylase" evidence="7">
    <location>
        <begin position="2"/>
        <end position="200"/>
    </location>
</feature>
<comment type="catalytic activity">
    <reaction evidence="6">
        <text>cytidine(1402) in 16S rRNA + S-adenosyl-L-methionine = 2'-O-methylcytidine(1402) in 16S rRNA + S-adenosyl-L-homocysteine + H(+)</text>
        <dbReference type="Rhea" id="RHEA:42924"/>
        <dbReference type="Rhea" id="RHEA-COMP:10285"/>
        <dbReference type="Rhea" id="RHEA-COMP:10286"/>
        <dbReference type="ChEBI" id="CHEBI:15378"/>
        <dbReference type="ChEBI" id="CHEBI:57856"/>
        <dbReference type="ChEBI" id="CHEBI:59789"/>
        <dbReference type="ChEBI" id="CHEBI:74495"/>
        <dbReference type="ChEBI" id="CHEBI:82748"/>
        <dbReference type="EC" id="2.1.1.198"/>
    </reaction>
</comment>
<comment type="function">
    <text evidence="6">Catalyzes the 2'-O-methylation of the ribose of cytidine 1402 (C1402) in 16S rRNA.</text>
</comment>
<dbReference type="PANTHER" id="PTHR46111:SF1">
    <property type="entry name" value="RIBOSOMAL RNA SMALL SUBUNIT METHYLTRANSFERASE I"/>
    <property type="match status" value="1"/>
</dbReference>
<dbReference type="OrthoDB" id="9809084at2"/>
<dbReference type="InterPro" id="IPR014777">
    <property type="entry name" value="4pyrrole_Mease_sub1"/>
</dbReference>
<dbReference type="GO" id="GO:0070677">
    <property type="term" value="F:rRNA (cytosine-2'-O-)-methyltransferase activity"/>
    <property type="evidence" value="ECO:0007669"/>
    <property type="project" value="UniProtKB-UniRule"/>
</dbReference>
<evidence type="ECO:0000259" key="8">
    <source>
        <dbReference type="Pfam" id="PF23016"/>
    </source>
</evidence>
<reference evidence="10" key="1">
    <citation type="submission" date="2019-01" db="EMBL/GenBank/DDBJ databases">
        <title>Gri0909 isolated from a small marine red alga.</title>
        <authorList>
            <person name="Kim J."/>
            <person name="Jeong S.E."/>
            <person name="Jeon C.O."/>
        </authorList>
    </citation>
    <scope>NUCLEOTIDE SEQUENCE [LARGE SCALE GENOMIC DNA]</scope>
    <source>
        <strain evidence="10">Gri0909</strain>
    </source>
</reference>
<dbReference type="Gene3D" id="3.40.1010.10">
    <property type="entry name" value="Cobalt-precorrin-4 Transmethylase, Domain 1"/>
    <property type="match status" value="1"/>
</dbReference>
<evidence type="ECO:0000256" key="5">
    <source>
        <dbReference type="ARBA" id="ARBA00022691"/>
    </source>
</evidence>
<comment type="caution">
    <text evidence="9">The sequence shown here is derived from an EMBL/GenBank/DDBJ whole genome shotgun (WGS) entry which is preliminary data.</text>
</comment>
<dbReference type="FunFam" id="3.40.1010.10:FF:000007">
    <property type="entry name" value="Ribosomal RNA small subunit methyltransferase I"/>
    <property type="match status" value="1"/>
</dbReference>
<protein>
    <recommendedName>
        <fullName evidence="6">Ribosomal RNA small subunit methyltransferase I</fullName>
        <ecNumber evidence="6">2.1.1.198</ecNumber>
    </recommendedName>
    <alternativeName>
        <fullName evidence="6">16S rRNA 2'-O-ribose C1402 methyltransferase</fullName>
    </alternativeName>
    <alternativeName>
        <fullName evidence="6">rRNA (cytidine-2'-O-)-methyltransferase RsmI</fullName>
    </alternativeName>
</protein>